<dbReference type="SUPFAM" id="SSF56176">
    <property type="entry name" value="FAD-binding/transporter-associated domain-like"/>
    <property type="match status" value="1"/>
</dbReference>
<gene>
    <name evidence="5" type="ORF">H1W37_09715</name>
</gene>
<evidence type="ECO:0000313" key="6">
    <source>
        <dbReference type="Proteomes" id="UP000559404"/>
    </source>
</evidence>
<dbReference type="Pfam" id="PF00941">
    <property type="entry name" value="FAD_binding_5"/>
    <property type="match status" value="1"/>
</dbReference>
<dbReference type="InterPro" id="IPR016167">
    <property type="entry name" value="FAD-bd_PCMH_sub1"/>
</dbReference>
<dbReference type="InterPro" id="IPR016169">
    <property type="entry name" value="FAD-bd_PCMH_sub2"/>
</dbReference>
<keyword evidence="1" id="KW-0285">Flavoprotein</keyword>
<keyword evidence="3" id="KW-0560">Oxidoreductase</keyword>
<dbReference type="SUPFAM" id="SSF55447">
    <property type="entry name" value="CO dehydrogenase flavoprotein C-terminal domain-like"/>
    <property type="match status" value="1"/>
</dbReference>
<protein>
    <submittedName>
        <fullName evidence="5">Xanthine dehydrogenase family protein subunit M</fullName>
    </submittedName>
</protein>
<dbReference type="InterPro" id="IPR002346">
    <property type="entry name" value="Mopterin_DH_FAD-bd"/>
</dbReference>
<dbReference type="PANTHER" id="PTHR42659:SF2">
    <property type="entry name" value="XANTHINE DEHYDROGENASE SUBUNIT C-RELATED"/>
    <property type="match status" value="1"/>
</dbReference>
<feature type="domain" description="FAD-binding PCMH-type" evidence="4">
    <location>
        <begin position="1"/>
        <end position="170"/>
    </location>
</feature>
<dbReference type="InterPro" id="IPR016166">
    <property type="entry name" value="FAD-bd_PCMH"/>
</dbReference>
<name>A0A838XTE7_9HYPH</name>
<dbReference type="PROSITE" id="PS51387">
    <property type="entry name" value="FAD_PCMH"/>
    <property type="match status" value="1"/>
</dbReference>
<dbReference type="InterPro" id="IPR036683">
    <property type="entry name" value="CO_DH_flav_C_dom_sf"/>
</dbReference>
<sequence>MNGFAYLTPGDLAEALALLRQGDEASPLAGGQTLVPTMKQGLAAPETLIDLGGLAELAGLRVTPTHVEVGAMCPHAVVAADPEVRAACPALADLAGMIGDAQVRNRGTIGGSIANNDPAADYPAACLGLNAVIRTDRRDIDADDFFLSMFDTALEPGELIVSVAFPRCREAAYLKFRNPASRFALAGVFLARHEDGVRIAVTGAGTDGVFRWSEAEAALGREFTATALAGLAVPVEDMLGDLHAAADYRAHLVKVLTARALAAISQRA</sequence>
<dbReference type="Gene3D" id="3.30.43.10">
    <property type="entry name" value="Uridine Diphospho-n-acetylenolpyruvylglucosamine Reductase, domain 2"/>
    <property type="match status" value="1"/>
</dbReference>
<proteinExistence type="predicted"/>
<dbReference type="SMART" id="SM01092">
    <property type="entry name" value="CO_deh_flav_C"/>
    <property type="match status" value="1"/>
</dbReference>
<evidence type="ECO:0000256" key="1">
    <source>
        <dbReference type="ARBA" id="ARBA00022630"/>
    </source>
</evidence>
<keyword evidence="2" id="KW-0274">FAD</keyword>
<dbReference type="PANTHER" id="PTHR42659">
    <property type="entry name" value="XANTHINE DEHYDROGENASE SUBUNIT C-RELATED"/>
    <property type="match status" value="1"/>
</dbReference>
<dbReference type="InterPro" id="IPR005107">
    <property type="entry name" value="CO_DH_flav_C"/>
</dbReference>
<keyword evidence="6" id="KW-1185">Reference proteome</keyword>
<evidence type="ECO:0000256" key="2">
    <source>
        <dbReference type="ARBA" id="ARBA00022827"/>
    </source>
</evidence>
<evidence type="ECO:0000256" key="3">
    <source>
        <dbReference type="ARBA" id="ARBA00023002"/>
    </source>
</evidence>
<dbReference type="RefSeq" id="WP_181760120.1">
    <property type="nucleotide sequence ID" value="NZ_BMCR01000008.1"/>
</dbReference>
<dbReference type="GO" id="GO:0016491">
    <property type="term" value="F:oxidoreductase activity"/>
    <property type="evidence" value="ECO:0007669"/>
    <property type="project" value="UniProtKB-KW"/>
</dbReference>
<dbReference type="Proteomes" id="UP000559404">
    <property type="component" value="Unassembled WGS sequence"/>
</dbReference>
<dbReference type="InterPro" id="IPR036318">
    <property type="entry name" value="FAD-bd_PCMH-like_sf"/>
</dbReference>
<evidence type="ECO:0000259" key="4">
    <source>
        <dbReference type="PROSITE" id="PS51387"/>
    </source>
</evidence>
<comment type="caution">
    <text evidence="5">The sequence shown here is derived from an EMBL/GenBank/DDBJ whole genome shotgun (WGS) entry which is preliminary data.</text>
</comment>
<reference evidence="5 6" key="2">
    <citation type="submission" date="2020-08" db="EMBL/GenBank/DDBJ databases">
        <title>Stappia taiwanensis sp. nov., isolated from a coastal thermal spring.</title>
        <authorList>
            <person name="Kampfer P."/>
        </authorList>
    </citation>
    <scope>NUCLEOTIDE SEQUENCE [LARGE SCALE GENOMIC DNA]</scope>
    <source>
        <strain evidence="5 6">DSM 23284</strain>
    </source>
</reference>
<dbReference type="InterPro" id="IPR051312">
    <property type="entry name" value="Diverse_Substr_Oxidored"/>
</dbReference>
<dbReference type="Gene3D" id="3.30.465.10">
    <property type="match status" value="1"/>
</dbReference>
<dbReference type="GO" id="GO:0071949">
    <property type="term" value="F:FAD binding"/>
    <property type="evidence" value="ECO:0007669"/>
    <property type="project" value="InterPro"/>
</dbReference>
<accession>A0A838XTE7</accession>
<organism evidence="5 6">
    <name type="scientific">Stappia taiwanensis</name>
    <dbReference type="NCBI Taxonomy" id="992267"/>
    <lineage>
        <taxon>Bacteria</taxon>
        <taxon>Pseudomonadati</taxon>
        <taxon>Pseudomonadota</taxon>
        <taxon>Alphaproteobacteria</taxon>
        <taxon>Hyphomicrobiales</taxon>
        <taxon>Stappiaceae</taxon>
        <taxon>Stappia</taxon>
    </lineage>
</organism>
<dbReference type="EMBL" id="JACEON010000007">
    <property type="protein sequence ID" value="MBA4611928.1"/>
    <property type="molecule type" value="Genomic_DNA"/>
</dbReference>
<dbReference type="AlphaFoldDB" id="A0A838XTE7"/>
<reference evidence="5 6" key="1">
    <citation type="submission" date="2020-07" db="EMBL/GenBank/DDBJ databases">
        <authorList>
            <person name="Li M."/>
        </authorList>
    </citation>
    <scope>NUCLEOTIDE SEQUENCE [LARGE SCALE GENOMIC DNA]</scope>
    <source>
        <strain evidence="5 6">DSM 23284</strain>
    </source>
</reference>
<evidence type="ECO:0000313" key="5">
    <source>
        <dbReference type="EMBL" id="MBA4611928.1"/>
    </source>
</evidence>
<dbReference type="Gene3D" id="3.30.390.50">
    <property type="entry name" value="CO dehydrogenase flavoprotein, C-terminal domain"/>
    <property type="match status" value="1"/>
</dbReference>